<dbReference type="InterPro" id="IPR010330">
    <property type="entry name" value="CoiA_nuc"/>
</dbReference>
<dbReference type="Proteomes" id="UP000033695">
    <property type="component" value="Unassembled WGS sequence"/>
</dbReference>
<evidence type="ECO:0000313" key="3">
    <source>
        <dbReference type="Proteomes" id="UP000033695"/>
    </source>
</evidence>
<dbReference type="OrthoDB" id="3784230at2"/>
<feature type="domain" description="Competence protein CoiA nuclease-like" evidence="1">
    <location>
        <begin position="32"/>
        <end position="171"/>
    </location>
</feature>
<proteinExistence type="predicted"/>
<dbReference type="PATRIC" id="fig|1218508.4.peg.1203"/>
<comment type="caution">
    <text evidence="2">The sequence shown here is derived from an EMBL/GenBank/DDBJ whole genome shotgun (WGS) entry which is preliminary data.</text>
</comment>
<name>A0A0F4KQX0_9LACO</name>
<organism evidence="2 3">
    <name type="scientific">Bombilactobacillus mellis</name>
    <dbReference type="NCBI Taxonomy" id="1218508"/>
    <lineage>
        <taxon>Bacteria</taxon>
        <taxon>Bacillati</taxon>
        <taxon>Bacillota</taxon>
        <taxon>Bacilli</taxon>
        <taxon>Lactobacillales</taxon>
        <taxon>Lactobacillaceae</taxon>
        <taxon>Bombilactobacillus</taxon>
    </lineage>
</organism>
<dbReference type="Pfam" id="PF06054">
    <property type="entry name" value="CoiA_nuc"/>
    <property type="match status" value="1"/>
</dbReference>
<gene>
    <name evidence="2" type="ORF">JG29_12160</name>
</gene>
<evidence type="ECO:0000313" key="2">
    <source>
        <dbReference type="EMBL" id="KJY48805.1"/>
    </source>
</evidence>
<dbReference type="HOGENOM" id="CLU_908497_0_0_9"/>
<dbReference type="EMBL" id="JXBZ01000008">
    <property type="protein sequence ID" value="KJY48805.1"/>
    <property type="molecule type" value="Genomic_DNA"/>
</dbReference>
<dbReference type="RefSeq" id="WP_045923059.1">
    <property type="nucleotide sequence ID" value="NZ_JBHTHW010000008.1"/>
</dbReference>
<dbReference type="AlphaFoldDB" id="A0A0F4KQX0"/>
<keyword evidence="3" id="KW-1185">Reference proteome</keyword>
<dbReference type="STRING" id="1218508.JG29_12160"/>
<protein>
    <recommendedName>
        <fullName evidence="1">Competence protein CoiA nuclease-like domain-containing protein</fullName>
    </recommendedName>
</protein>
<accession>A0A0F4KQX0</accession>
<reference evidence="2 3" key="1">
    <citation type="submission" date="2014-12" db="EMBL/GenBank/DDBJ databases">
        <title>Comparative genomics of the lactic acid bacteria isolated from the honey bee gut.</title>
        <authorList>
            <person name="Ellegaard K.M."/>
            <person name="Tamarit D."/>
            <person name="Javelind E."/>
            <person name="Olofsson T."/>
            <person name="Andersson S.G."/>
            <person name="Vasquez A."/>
        </authorList>
    </citation>
    <scope>NUCLEOTIDE SEQUENCE [LARGE SCALE GENOMIC DNA]</scope>
    <source>
        <strain evidence="2 3">Hon2</strain>
    </source>
</reference>
<sequence length="280" mass="33929">MCPKCHQIVQLITGKKRPYFRHIGVKSNLQAESAVHLAGKKWLANFFRPFFKVDLEYVWDAEQRLDLFVRNSHWRLAVEYQCSPISKAELARRNQLYIKKTLRPLWIFGPQHYRRIHNLRHLQNIVSYSSQWGFYVLFKLPQDNFLRLNCHYQIEPHTTILHWQQRKIKHWQQLLQLRITKPFYSLQPINWQKWYQQQQQHPNRQFIILQNWCYSHRLSLIEFIKKTPSQTMFPVYIYRPCYLPLLWQLHYSVTTFLPLVTTAAIQACAAADYAKFDNLV</sequence>
<evidence type="ECO:0000259" key="1">
    <source>
        <dbReference type="Pfam" id="PF06054"/>
    </source>
</evidence>